<accession>A0A085MHR5</accession>
<dbReference type="Pfam" id="PF01359">
    <property type="entry name" value="Transposase_1"/>
    <property type="match status" value="1"/>
</dbReference>
<evidence type="ECO:0000313" key="2">
    <source>
        <dbReference type="Proteomes" id="UP000030764"/>
    </source>
</evidence>
<dbReference type="GO" id="GO:0000793">
    <property type="term" value="C:condensed chromosome"/>
    <property type="evidence" value="ECO:0007669"/>
    <property type="project" value="TreeGrafter"/>
</dbReference>
<dbReference type="GO" id="GO:0006303">
    <property type="term" value="P:double-strand break repair via nonhomologous end joining"/>
    <property type="evidence" value="ECO:0007669"/>
    <property type="project" value="TreeGrafter"/>
</dbReference>
<dbReference type="Proteomes" id="UP000030764">
    <property type="component" value="Unassembled WGS sequence"/>
</dbReference>
<name>A0A085MHR5_9BILA</name>
<organism evidence="1 2">
    <name type="scientific">Trichuris suis</name>
    <name type="common">pig whipworm</name>
    <dbReference type="NCBI Taxonomy" id="68888"/>
    <lineage>
        <taxon>Eukaryota</taxon>
        <taxon>Metazoa</taxon>
        <taxon>Ecdysozoa</taxon>
        <taxon>Nematoda</taxon>
        <taxon>Enoplea</taxon>
        <taxon>Dorylaimia</taxon>
        <taxon>Trichinellida</taxon>
        <taxon>Trichuridae</taxon>
        <taxon>Trichuris</taxon>
    </lineage>
</organism>
<dbReference type="InterPro" id="IPR001888">
    <property type="entry name" value="Transposase_1"/>
</dbReference>
<dbReference type="PANTHER" id="PTHR46060">
    <property type="entry name" value="MARINER MOS1 TRANSPOSASE-LIKE PROTEIN"/>
    <property type="match status" value="1"/>
</dbReference>
<dbReference type="Gene3D" id="1.10.10.1450">
    <property type="match status" value="1"/>
</dbReference>
<dbReference type="GO" id="GO:0003690">
    <property type="term" value="F:double-stranded DNA binding"/>
    <property type="evidence" value="ECO:0007669"/>
    <property type="project" value="TreeGrafter"/>
</dbReference>
<dbReference type="GO" id="GO:0015074">
    <property type="term" value="P:DNA integration"/>
    <property type="evidence" value="ECO:0007669"/>
    <property type="project" value="TreeGrafter"/>
</dbReference>
<dbReference type="GO" id="GO:0035861">
    <property type="term" value="C:site of double-strand break"/>
    <property type="evidence" value="ECO:0007669"/>
    <property type="project" value="TreeGrafter"/>
</dbReference>
<dbReference type="GO" id="GO:0031297">
    <property type="term" value="P:replication fork processing"/>
    <property type="evidence" value="ECO:0007669"/>
    <property type="project" value="TreeGrafter"/>
</dbReference>
<proteinExistence type="predicted"/>
<keyword evidence="2" id="KW-1185">Reference proteome</keyword>
<evidence type="ECO:0008006" key="3">
    <source>
        <dbReference type="Google" id="ProtNLM"/>
    </source>
</evidence>
<sequence length="327" mass="37172">MPSSKYQSIPLDVTCKLVQLNFNIALLRSFSLTRKMKCQVDKKEHLRDVLLFLSNGGLSALAAAEKIQAVYEEEAISDRVARKSGRPSDFDEERLNALVHEDPRRSTRELAEKIDTHVTVSRHLLSMGKRVSVAGPLLARYRQLVAQRHPSFNQIIIGSNPASEAQLHERKIMPSVWWDCEGVIHFELLPNNQTITAIIYVEQLLRLASAVPQKRQKKQHAIMLQHDNALPDAAIITKTAIQELGWEVLPHPGYSPDLAPSDYHLFRSLAVNLRGVSFNNDENLQKWLSDFFFSSSSKLPHFYRLGIEQVASRWEEVVNSEGEYIVD</sequence>
<feature type="non-terminal residue" evidence="1">
    <location>
        <position position="327"/>
    </location>
</feature>
<protein>
    <recommendedName>
        <fullName evidence="3">Mos1 transposase HTH domain-containing protein</fullName>
    </recommendedName>
</protein>
<dbReference type="AlphaFoldDB" id="A0A085MHR5"/>
<dbReference type="GO" id="GO:0000014">
    <property type="term" value="F:single-stranded DNA endodeoxyribonuclease activity"/>
    <property type="evidence" value="ECO:0007669"/>
    <property type="project" value="TreeGrafter"/>
</dbReference>
<reference evidence="1 2" key="1">
    <citation type="journal article" date="2014" name="Nat. Genet.">
        <title>Genome and transcriptome of the porcine whipworm Trichuris suis.</title>
        <authorList>
            <person name="Jex A.R."/>
            <person name="Nejsum P."/>
            <person name="Schwarz E.M."/>
            <person name="Hu L."/>
            <person name="Young N.D."/>
            <person name="Hall R.S."/>
            <person name="Korhonen P.K."/>
            <person name="Liao S."/>
            <person name="Thamsborg S."/>
            <person name="Xia J."/>
            <person name="Xu P."/>
            <person name="Wang S."/>
            <person name="Scheerlinck J.P."/>
            <person name="Hofmann A."/>
            <person name="Sternberg P.W."/>
            <person name="Wang J."/>
            <person name="Gasser R.B."/>
        </authorList>
    </citation>
    <scope>NUCLEOTIDE SEQUENCE [LARGE SCALE GENOMIC DNA]</scope>
    <source>
        <strain evidence="1">DCEP-RM93M</strain>
    </source>
</reference>
<dbReference type="GO" id="GO:0046975">
    <property type="term" value="F:histone H3K36 methyltransferase activity"/>
    <property type="evidence" value="ECO:0007669"/>
    <property type="project" value="TreeGrafter"/>
</dbReference>
<dbReference type="GO" id="GO:0042800">
    <property type="term" value="F:histone H3K4 methyltransferase activity"/>
    <property type="evidence" value="ECO:0007669"/>
    <property type="project" value="TreeGrafter"/>
</dbReference>
<dbReference type="InterPro" id="IPR036397">
    <property type="entry name" value="RNaseH_sf"/>
</dbReference>
<dbReference type="GO" id="GO:0005634">
    <property type="term" value="C:nucleus"/>
    <property type="evidence" value="ECO:0007669"/>
    <property type="project" value="TreeGrafter"/>
</dbReference>
<dbReference type="GO" id="GO:0044774">
    <property type="term" value="P:mitotic DNA integrity checkpoint signaling"/>
    <property type="evidence" value="ECO:0007669"/>
    <property type="project" value="TreeGrafter"/>
</dbReference>
<dbReference type="GO" id="GO:0000729">
    <property type="term" value="P:DNA double-strand break processing"/>
    <property type="evidence" value="ECO:0007669"/>
    <property type="project" value="TreeGrafter"/>
</dbReference>
<dbReference type="InterPro" id="IPR036388">
    <property type="entry name" value="WH-like_DNA-bd_sf"/>
</dbReference>
<dbReference type="InterPro" id="IPR052709">
    <property type="entry name" value="Transposase-MT_Hybrid"/>
</dbReference>
<dbReference type="Gene3D" id="3.30.420.10">
    <property type="entry name" value="Ribonuclease H-like superfamily/Ribonuclease H"/>
    <property type="match status" value="1"/>
</dbReference>
<dbReference type="GO" id="GO:0003697">
    <property type="term" value="F:single-stranded DNA binding"/>
    <property type="evidence" value="ECO:0007669"/>
    <property type="project" value="TreeGrafter"/>
</dbReference>
<dbReference type="Gene3D" id="1.10.10.10">
    <property type="entry name" value="Winged helix-like DNA-binding domain superfamily/Winged helix DNA-binding domain"/>
    <property type="match status" value="1"/>
</dbReference>
<gene>
    <name evidence="1" type="ORF">M513_02438</name>
</gene>
<dbReference type="EMBL" id="KL363192">
    <property type="protein sequence ID" value="KFD56761.1"/>
    <property type="molecule type" value="Genomic_DNA"/>
</dbReference>
<evidence type="ECO:0000313" key="1">
    <source>
        <dbReference type="EMBL" id="KFD56761.1"/>
    </source>
</evidence>
<dbReference type="PANTHER" id="PTHR46060:SF1">
    <property type="entry name" value="MARINER MOS1 TRANSPOSASE-LIKE PROTEIN"/>
    <property type="match status" value="1"/>
</dbReference>
<dbReference type="GO" id="GO:0044547">
    <property type="term" value="F:DNA topoisomerase binding"/>
    <property type="evidence" value="ECO:0007669"/>
    <property type="project" value="TreeGrafter"/>
</dbReference>